<evidence type="ECO:0000259" key="3">
    <source>
        <dbReference type="Pfam" id="PF07859"/>
    </source>
</evidence>
<dbReference type="GO" id="GO:0004806">
    <property type="term" value="F:triacylglycerol lipase activity"/>
    <property type="evidence" value="ECO:0007669"/>
    <property type="project" value="TreeGrafter"/>
</dbReference>
<dbReference type="PANTHER" id="PTHR48081:SF30">
    <property type="entry name" value="ACETYL-HYDROLASE LIPR-RELATED"/>
    <property type="match status" value="1"/>
</dbReference>
<dbReference type="EMBL" id="CP036422">
    <property type="protein sequence ID" value="QFU75764.1"/>
    <property type="molecule type" value="Genomic_DNA"/>
</dbReference>
<evidence type="ECO:0000256" key="2">
    <source>
        <dbReference type="ARBA" id="ARBA00022801"/>
    </source>
</evidence>
<dbReference type="PANTHER" id="PTHR48081">
    <property type="entry name" value="AB HYDROLASE SUPERFAMILY PROTEIN C4A8.06C"/>
    <property type="match status" value="1"/>
</dbReference>
<evidence type="ECO:0000256" key="1">
    <source>
        <dbReference type="ARBA" id="ARBA00010515"/>
    </source>
</evidence>
<dbReference type="OrthoDB" id="9806180at2"/>
<dbReference type="SUPFAM" id="SSF53474">
    <property type="entry name" value="alpha/beta-Hydrolases"/>
    <property type="match status" value="1"/>
</dbReference>
<gene>
    <name evidence="4" type="ORF">EY643_08895</name>
</gene>
<dbReference type="Gene3D" id="3.40.50.1820">
    <property type="entry name" value="alpha/beta hydrolase"/>
    <property type="match status" value="1"/>
</dbReference>
<dbReference type="Proteomes" id="UP000326287">
    <property type="component" value="Chromosome"/>
</dbReference>
<dbReference type="InterPro" id="IPR050300">
    <property type="entry name" value="GDXG_lipolytic_enzyme"/>
</dbReference>
<protein>
    <submittedName>
        <fullName evidence="4">Alpha/beta hydrolase</fullName>
    </submittedName>
</protein>
<evidence type="ECO:0000313" key="5">
    <source>
        <dbReference type="Proteomes" id="UP000326287"/>
    </source>
</evidence>
<dbReference type="InterPro" id="IPR029058">
    <property type="entry name" value="AB_hydrolase_fold"/>
</dbReference>
<keyword evidence="5" id="KW-1185">Reference proteome</keyword>
<organism evidence="4 5">
    <name type="scientific">Halioglobus maricola</name>
    <dbReference type="NCBI Taxonomy" id="2601894"/>
    <lineage>
        <taxon>Bacteria</taxon>
        <taxon>Pseudomonadati</taxon>
        <taxon>Pseudomonadota</taxon>
        <taxon>Gammaproteobacteria</taxon>
        <taxon>Cellvibrionales</taxon>
        <taxon>Halieaceae</taxon>
        <taxon>Halioglobus</taxon>
    </lineage>
</organism>
<feature type="domain" description="Alpha/beta hydrolase fold-3" evidence="3">
    <location>
        <begin position="133"/>
        <end position="333"/>
    </location>
</feature>
<dbReference type="InterPro" id="IPR013094">
    <property type="entry name" value="AB_hydrolase_3"/>
</dbReference>
<dbReference type="AlphaFoldDB" id="A0A5P9NKJ5"/>
<keyword evidence="2 4" id="KW-0378">Hydrolase</keyword>
<accession>A0A5P9NKJ5</accession>
<sequence>MKKNKSTRNTWRYMACFALIALVLVIASTFEELSRKVGFSSLPLPVNTSEEMRASLSEEPAMGATLYKFVFKFMSVNKLMEQVAEADTRRAALVEEIADRYSVSIEQDYIEGVNVYWLTPETIDPKHEDHLFINLHGGGYIMGAGMSSNNEAVLIAARGRIRVLSVDYRMPPDHPAPAGLNDVAVVWKYLLNFRPADSMALGGTSAGGGLTLGSTHMFKDLGLELPGALYVGTPGGDCHKTGDSHYTNEGNDRALISWHGVLRMVCGDIYPGELGADHPYVSPLRGEFENFPPSYLISGTRDLLLSDTVLVHRKLRRAGVEADLHVYEGQSHADYSTVWDSPESREHYAELNAFLLKHLR</sequence>
<dbReference type="RefSeq" id="WP_152661871.1">
    <property type="nucleotide sequence ID" value="NZ_CP036422.1"/>
</dbReference>
<proteinExistence type="inferred from homology"/>
<reference evidence="4 5" key="1">
    <citation type="submission" date="2019-02" db="EMBL/GenBank/DDBJ databases">
        <authorList>
            <person name="Li S.-H."/>
        </authorList>
    </citation>
    <scope>NUCLEOTIDE SEQUENCE [LARGE SCALE GENOMIC DNA]</scope>
    <source>
        <strain evidence="4 5">IMCC14385</strain>
    </source>
</reference>
<comment type="similarity">
    <text evidence="1">Belongs to the 'GDXG' lipolytic enzyme family.</text>
</comment>
<dbReference type="Pfam" id="PF07859">
    <property type="entry name" value="Abhydrolase_3"/>
    <property type="match status" value="1"/>
</dbReference>
<evidence type="ECO:0000313" key="4">
    <source>
        <dbReference type="EMBL" id="QFU75764.1"/>
    </source>
</evidence>
<dbReference type="KEGG" id="halc:EY643_08895"/>
<name>A0A5P9NKJ5_9GAMM</name>